<evidence type="ECO:0000313" key="10">
    <source>
        <dbReference type="Proteomes" id="UP001153365"/>
    </source>
</evidence>
<keyword evidence="5 7" id="KW-0472">Membrane</keyword>
<accession>A0AAV0BHD4</accession>
<dbReference type="FunFam" id="1.20.1250.20:FF:000013">
    <property type="entry name" value="MFS general substrate transporter"/>
    <property type="match status" value="1"/>
</dbReference>
<dbReference type="AlphaFoldDB" id="A0AAV0BHD4"/>
<keyword evidence="2" id="KW-0813">Transport</keyword>
<evidence type="ECO:0000256" key="3">
    <source>
        <dbReference type="ARBA" id="ARBA00022692"/>
    </source>
</evidence>
<keyword evidence="4 7" id="KW-1133">Transmembrane helix</keyword>
<evidence type="ECO:0000259" key="8">
    <source>
        <dbReference type="PROSITE" id="PS50850"/>
    </source>
</evidence>
<feature type="transmembrane region" description="Helical" evidence="7">
    <location>
        <begin position="93"/>
        <end position="110"/>
    </location>
</feature>
<keyword evidence="3 7" id="KW-0812">Transmembrane</keyword>
<feature type="compositionally biased region" description="Basic and acidic residues" evidence="6">
    <location>
        <begin position="21"/>
        <end position="30"/>
    </location>
</feature>
<feature type="transmembrane region" description="Helical" evidence="7">
    <location>
        <begin position="493"/>
        <end position="515"/>
    </location>
</feature>
<evidence type="ECO:0000256" key="6">
    <source>
        <dbReference type="SAM" id="MobiDB-lite"/>
    </source>
</evidence>
<dbReference type="Proteomes" id="UP001153365">
    <property type="component" value="Unassembled WGS sequence"/>
</dbReference>
<dbReference type="GO" id="GO:0016020">
    <property type="term" value="C:membrane"/>
    <property type="evidence" value="ECO:0007669"/>
    <property type="project" value="UniProtKB-SubCell"/>
</dbReference>
<organism evidence="9 10">
    <name type="scientific">Phakopsora pachyrhizi</name>
    <name type="common">Asian soybean rust disease fungus</name>
    <dbReference type="NCBI Taxonomy" id="170000"/>
    <lineage>
        <taxon>Eukaryota</taxon>
        <taxon>Fungi</taxon>
        <taxon>Dikarya</taxon>
        <taxon>Basidiomycota</taxon>
        <taxon>Pucciniomycotina</taxon>
        <taxon>Pucciniomycetes</taxon>
        <taxon>Pucciniales</taxon>
        <taxon>Phakopsoraceae</taxon>
        <taxon>Phakopsora</taxon>
    </lineage>
</organism>
<dbReference type="InterPro" id="IPR020846">
    <property type="entry name" value="MFS_dom"/>
</dbReference>
<feature type="transmembrane region" description="Helical" evidence="7">
    <location>
        <begin position="256"/>
        <end position="281"/>
    </location>
</feature>
<gene>
    <name evidence="9" type="ORF">PPACK8108_LOCUS19855</name>
</gene>
<evidence type="ECO:0000256" key="1">
    <source>
        <dbReference type="ARBA" id="ARBA00004141"/>
    </source>
</evidence>
<feature type="domain" description="Major facilitator superfamily (MFS) profile" evidence="8">
    <location>
        <begin position="97"/>
        <end position="524"/>
    </location>
</feature>
<dbReference type="FunFam" id="1.20.1250.20:FF:000018">
    <property type="entry name" value="MFS transporter permease"/>
    <property type="match status" value="1"/>
</dbReference>
<dbReference type="PANTHER" id="PTHR43791:SF85">
    <property type="entry name" value="TRANSPORTER, PUTATIVE (AFU_ORTHOLOGUE AFUA_6G00710)-RELATED"/>
    <property type="match status" value="1"/>
</dbReference>
<feature type="transmembrane region" description="Helical" evidence="7">
    <location>
        <begin position="164"/>
        <end position="182"/>
    </location>
</feature>
<dbReference type="PROSITE" id="PS50850">
    <property type="entry name" value="MFS"/>
    <property type="match status" value="1"/>
</dbReference>
<evidence type="ECO:0000256" key="7">
    <source>
        <dbReference type="SAM" id="Phobius"/>
    </source>
</evidence>
<dbReference type="Pfam" id="PF07690">
    <property type="entry name" value="MFS_1"/>
    <property type="match status" value="1"/>
</dbReference>
<protein>
    <submittedName>
        <fullName evidence="9">Major facilitator superfamily domain-containing protein</fullName>
    </submittedName>
</protein>
<feature type="transmembrane region" description="Helical" evidence="7">
    <location>
        <begin position="376"/>
        <end position="393"/>
    </location>
</feature>
<feature type="transmembrane region" description="Helical" evidence="7">
    <location>
        <begin position="134"/>
        <end position="152"/>
    </location>
</feature>
<feature type="transmembrane region" description="Helical" evidence="7">
    <location>
        <begin position="336"/>
        <end position="356"/>
    </location>
</feature>
<dbReference type="InterPro" id="IPR036259">
    <property type="entry name" value="MFS_trans_sf"/>
</dbReference>
<reference evidence="9" key="1">
    <citation type="submission" date="2022-06" db="EMBL/GenBank/DDBJ databases">
        <authorList>
            <consortium name="SYNGENTA / RWTH Aachen University"/>
        </authorList>
    </citation>
    <scope>NUCLEOTIDE SEQUENCE</scope>
</reference>
<dbReference type="EMBL" id="CALTRL010005721">
    <property type="protein sequence ID" value="CAH7685352.1"/>
    <property type="molecule type" value="Genomic_DNA"/>
</dbReference>
<dbReference type="Gene3D" id="1.20.1250.20">
    <property type="entry name" value="MFS general substrate transporter like domains"/>
    <property type="match status" value="2"/>
</dbReference>
<evidence type="ECO:0000256" key="2">
    <source>
        <dbReference type="ARBA" id="ARBA00022448"/>
    </source>
</evidence>
<evidence type="ECO:0000256" key="5">
    <source>
        <dbReference type="ARBA" id="ARBA00023136"/>
    </source>
</evidence>
<feature type="transmembrane region" description="Helical" evidence="7">
    <location>
        <begin position="427"/>
        <end position="448"/>
    </location>
</feature>
<dbReference type="InterPro" id="IPR011701">
    <property type="entry name" value="MFS"/>
</dbReference>
<dbReference type="GO" id="GO:0022857">
    <property type="term" value="F:transmembrane transporter activity"/>
    <property type="evidence" value="ECO:0007669"/>
    <property type="project" value="InterPro"/>
</dbReference>
<comment type="subcellular location">
    <subcellularLocation>
        <location evidence="1">Membrane</location>
        <topology evidence="1">Multi-pass membrane protein</topology>
    </subcellularLocation>
</comment>
<keyword evidence="10" id="KW-1185">Reference proteome</keyword>
<sequence length="565" mass="63302">MRKFLKKFSRKEDSSSAENEQPIKDSPENRRYKKTNGNNRSAFGDSFLNEKFGTAVNPEPPSKYTSFSPSTEFRLEAEKIHNLKMEKAVVRKIDIRVIPLAATFFLFSFLDRMNIGNLKVAGLAKDLELSDYDFSLSLTMTFIGYIVIEFPSNIALAKIGAGKFLPSLVVIWGIITISHAFLTDRTGLYAARFFLGIAEGGLYPGLILYLSSFYTRTDLQLRIALFYSTTCLAGMCSGFLTYAITFLDGALGLAGWSWVFIVEGIITLLTGLFGFFVMASVPADAKFLTKEEKSIILLRLARDRCPILGGEPSTEKRESISSIKHQLLQSIKSPHVILFCVSFFLAGSNMNSLAYFGPSIVESFGLTRTDTQLLTVPPYAVGLVIILVVSYLSDKYSARSIAIIFAATLSATGFSIFYFSQDILTRYGSLFFSISGVYTVMPCLGAWLENNSEPYTRKAINLALGPMCGNFGGLVTIWVFVLAEKPLYLKPTMINISFSILLIVISILNLSWLMYADRIKIDKREEILRKFYASNNELNITSERKLYEESWESLGDKHPDFKYTY</sequence>
<feature type="region of interest" description="Disordered" evidence="6">
    <location>
        <begin position="1"/>
        <end position="45"/>
    </location>
</feature>
<proteinExistence type="predicted"/>
<dbReference type="SUPFAM" id="SSF103473">
    <property type="entry name" value="MFS general substrate transporter"/>
    <property type="match status" value="1"/>
</dbReference>
<feature type="transmembrane region" description="Helical" evidence="7">
    <location>
        <begin position="223"/>
        <end position="244"/>
    </location>
</feature>
<evidence type="ECO:0000313" key="9">
    <source>
        <dbReference type="EMBL" id="CAH7685352.1"/>
    </source>
</evidence>
<evidence type="ECO:0000256" key="4">
    <source>
        <dbReference type="ARBA" id="ARBA00022989"/>
    </source>
</evidence>
<feature type="transmembrane region" description="Helical" evidence="7">
    <location>
        <begin position="460"/>
        <end position="481"/>
    </location>
</feature>
<feature type="transmembrane region" description="Helical" evidence="7">
    <location>
        <begin position="400"/>
        <end position="421"/>
    </location>
</feature>
<comment type="caution">
    <text evidence="9">The sequence shown here is derived from an EMBL/GenBank/DDBJ whole genome shotgun (WGS) entry which is preliminary data.</text>
</comment>
<name>A0AAV0BHD4_PHAPC</name>
<feature type="transmembrane region" description="Helical" evidence="7">
    <location>
        <begin position="188"/>
        <end position="211"/>
    </location>
</feature>
<dbReference type="PANTHER" id="PTHR43791">
    <property type="entry name" value="PERMEASE-RELATED"/>
    <property type="match status" value="1"/>
</dbReference>